<dbReference type="Gene3D" id="3.30.43.10">
    <property type="entry name" value="Uridine Diphospho-n-acetylenolpyruvylglucosamine Reductase, domain 2"/>
    <property type="match status" value="1"/>
</dbReference>
<organism evidence="8 9">
    <name type="scientific">Saccharomonospora glauca K62</name>
    <dbReference type="NCBI Taxonomy" id="928724"/>
    <lineage>
        <taxon>Bacteria</taxon>
        <taxon>Bacillati</taxon>
        <taxon>Actinomycetota</taxon>
        <taxon>Actinomycetes</taxon>
        <taxon>Pseudonocardiales</taxon>
        <taxon>Pseudonocardiaceae</taxon>
        <taxon>Saccharomonospora</taxon>
    </lineage>
</organism>
<dbReference type="HOGENOM" id="CLU_018354_10_0_11"/>
<sequence length="489" mass="52658">MSDKNSSIEQLTAHLPDAVLDPASGDHDAERAGFQLHHPHRPAAIVAATRAEDVRAAVEFAATHRTPFAVQATGHGRAVPTDGLLISTRRMTGVRIDPATRTAWVEAGATWSRVVEAAAPHGLAPLSGSFPGVGAVSYTLSGGVGLLARRYGFAADHVRRLDVVTPDGRLREVTERSEPDLFWALRGAGGHLGVVTGMEIDLVPVTHVYGGSLLVDLQRAPDVLEVWRRWTEDVPEETTSAVTVLTYPDVPQLPEGLRGRPIAHLRVVHLGSAEEGSAVVEPLRACGPILRDTLAEIPYTRAGEIFDEPEQPHPYRGDNVVVRDLEPEALSGLAQAAGPSARVFTVTGIRHLGGALARPPRAANVVGHRDARYLVSILSPVEDGEEKLVRKLHDDVLASFAGVALGRGLNFAYRELGPEEFRSAFSAEDYPRLLAIKERVDPHGLFRPGQGGPRVARVDPARGPVRGRHRLTGWCRSGDEAGQQSRRGE</sequence>
<dbReference type="EMBL" id="CM001484">
    <property type="protein sequence ID" value="EIE99075.1"/>
    <property type="molecule type" value="Genomic_DNA"/>
</dbReference>
<dbReference type="PROSITE" id="PS51387">
    <property type="entry name" value="FAD_PCMH"/>
    <property type="match status" value="1"/>
</dbReference>
<comment type="cofactor">
    <cofactor evidence="1">
        <name>FAD</name>
        <dbReference type="ChEBI" id="CHEBI:57692"/>
    </cofactor>
</comment>
<evidence type="ECO:0000256" key="3">
    <source>
        <dbReference type="ARBA" id="ARBA00022630"/>
    </source>
</evidence>
<dbReference type="eggNOG" id="COG0277">
    <property type="taxonomic scope" value="Bacteria"/>
</dbReference>
<evidence type="ECO:0000259" key="7">
    <source>
        <dbReference type="PROSITE" id="PS51387"/>
    </source>
</evidence>
<evidence type="ECO:0000313" key="9">
    <source>
        <dbReference type="Proteomes" id="UP000005087"/>
    </source>
</evidence>
<reference evidence="8 9" key="1">
    <citation type="submission" date="2011-09" db="EMBL/GenBank/DDBJ databases">
        <authorList>
            <consortium name="US DOE Joint Genome Institute (JGI-PGF)"/>
            <person name="Lucas S."/>
            <person name="Han J."/>
            <person name="Lapidus A."/>
            <person name="Cheng J.-F."/>
            <person name="Goodwin L."/>
            <person name="Pitluck S."/>
            <person name="Peters L."/>
            <person name="Land M.L."/>
            <person name="Hauser L."/>
            <person name="Brambilla E."/>
            <person name="Klenk H.-P."/>
            <person name="Woyke T.J."/>
        </authorList>
    </citation>
    <scope>NUCLEOTIDE SEQUENCE [LARGE SCALE GENOMIC DNA]</scope>
    <source>
        <strain evidence="8 9">K62</strain>
    </source>
</reference>
<keyword evidence="4" id="KW-0274">FAD</keyword>
<dbReference type="GO" id="GO:0016491">
    <property type="term" value="F:oxidoreductase activity"/>
    <property type="evidence" value="ECO:0007669"/>
    <property type="project" value="UniProtKB-KW"/>
</dbReference>
<keyword evidence="9" id="KW-1185">Reference proteome</keyword>
<accession>I1D2A1</accession>
<dbReference type="GO" id="GO:0071949">
    <property type="term" value="F:FAD binding"/>
    <property type="evidence" value="ECO:0007669"/>
    <property type="project" value="InterPro"/>
</dbReference>
<dbReference type="Proteomes" id="UP000005087">
    <property type="component" value="Chromosome"/>
</dbReference>
<keyword evidence="5" id="KW-0560">Oxidoreductase</keyword>
<feature type="region of interest" description="Disordered" evidence="6">
    <location>
        <begin position="445"/>
        <end position="489"/>
    </location>
</feature>
<dbReference type="InterPro" id="IPR050416">
    <property type="entry name" value="FAD-linked_Oxidoreductase"/>
</dbReference>
<evidence type="ECO:0000313" key="8">
    <source>
        <dbReference type="EMBL" id="EIE99075.1"/>
    </source>
</evidence>
<dbReference type="STRING" id="928724.SacglDRAFT_02176"/>
<dbReference type="PANTHER" id="PTHR42973:SF39">
    <property type="entry name" value="FAD-BINDING PCMH-TYPE DOMAIN-CONTAINING PROTEIN"/>
    <property type="match status" value="1"/>
</dbReference>
<dbReference type="RefSeq" id="WP_005464380.1">
    <property type="nucleotide sequence ID" value="NZ_CM001484.1"/>
</dbReference>
<gene>
    <name evidence="8" type="ORF">SacglDRAFT_02176</name>
</gene>
<reference evidence="9" key="2">
    <citation type="submission" date="2012-01" db="EMBL/GenBank/DDBJ databases">
        <title>Noncontiguous Finished sequence of chromosome of Saccharomonospora glauca K62.</title>
        <authorList>
            <consortium name="US DOE Joint Genome Institute"/>
            <person name="Lucas S."/>
            <person name="Han J."/>
            <person name="Lapidus A."/>
            <person name="Cheng J.-F."/>
            <person name="Goodwin L."/>
            <person name="Pitluck S."/>
            <person name="Peters L."/>
            <person name="Mikhailova N."/>
            <person name="Held B."/>
            <person name="Detter J.C."/>
            <person name="Han C."/>
            <person name="Tapia R."/>
            <person name="Land M."/>
            <person name="Hauser L."/>
            <person name="Kyrpides N."/>
            <person name="Ivanova N."/>
            <person name="Pagani I."/>
            <person name="Brambilla E.-M."/>
            <person name="Klenk H.-P."/>
            <person name="Woyke T."/>
        </authorList>
    </citation>
    <scope>NUCLEOTIDE SEQUENCE [LARGE SCALE GENOMIC DNA]</scope>
    <source>
        <strain evidence="9">K62</strain>
    </source>
</reference>
<dbReference type="InterPro" id="IPR016166">
    <property type="entry name" value="FAD-bd_PCMH"/>
</dbReference>
<keyword evidence="3" id="KW-0285">Flavoprotein</keyword>
<dbReference type="PANTHER" id="PTHR42973">
    <property type="entry name" value="BINDING OXIDOREDUCTASE, PUTATIVE (AFU_ORTHOLOGUE AFUA_1G17690)-RELATED"/>
    <property type="match status" value="1"/>
</dbReference>
<dbReference type="Gene3D" id="3.40.462.20">
    <property type="match status" value="1"/>
</dbReference>
<evidence type="ECO:0000256" key="6">
    <source>
        <dbReference type="SAM" id="MobiDB-lite"/>
    </source>
</evidence>
<proteinExistence type="inferred from homology"/>
<feature type="domain" description="FAD-binding PCMH-type" evidence="7">
    <location>
        <begin position="38"/>
        <end position="205"/>
    </location>
</feature>
<dbReference type="InterPro" id="IPR036318">
    <property type="entry name" value="FAD-bd_PCMH-like_sf"/>
</dbReference>
<dbReference type="InterPro" id="IPR016167">
    <property type="entry name" value="FAD-bd_PCMH_sub1"/>
</dbReference>
<dbReference type="InterPro" id="IPR016169">
    <property type="entry name" value="FAD-bd_PCMH_sub2"/>
</dbReference>
<evidence type="ECO:0000256" key="5">
    <source>
        <dbReference type="ARBA" id="ARBA00023002"/>
    </source>
</evidence>
<name>I1D2A1_9PSEU</name>
<dbReference type="InterPro" id="IPR006094">
    <property type="entry name" value="Oxid_FAD_bind_N"/>
</dbReference>
<evidence type="ECO:0000256" key="4">
    <source>
        <dbReference type="ARBA" id="ARBA00022827"/>
    </source>
</evidence>
<dbReference type="AlphaFoldDB" id="I1D2A1"/>
<dbReference type="OrthoDB" id="5169292at2"/>
<protein>
    <submittedName>
        <fullName evidence="8">FAD/FMN-dependent dehydrogenase</fullName>
    </submittedName>
</protein>
<comment type="similarity">
    <text evidence="2">Belongs to the oxygen-dependent FAD-linked oxidoreductase family.</text>
</comment>
<dbReference type="Pfam" id="PF01565">
    <property type="entry name" value="FAD_binding_4"/>
    <property type="match status" value="1"/>
</dbReference>
<dbReference type="Gene3D" id="3.30.465.10">
    <property type="match status" value="1"/>
</dbReference>
<evidence type="ECO:0000256" key="1">
    <source>
        <dbReference type="ARBA" id="ARBA00001974"/>
    </source>
</evidence>
<evidence type="ECO:0000256" key="2">
    <source>
        <dbReference type="ARBA" id="ARBA00005466"/>
    </source>
</evidence>
<dbReference type="SUPFAM" id="SSF56176">
    <property type="entry name" value="FAD-binding/transporter-associated domain-like"/>
    <property type="match status" value="1"/>
</dbReference>